<accession>A0A7X6RPT4</accession>
<feature type="domain" description="DUF397" evidence="1">
    <location>
        <begin position="7"/>
        <end position="59"/>
    </location>
</feature>
<sequence>MEPDTPRWFKSSHSSAESCNCVEVTFERTGNSVRVRDSSARRAGNLAVSRGEWSVLVRSLGAAAD</sequence>
<gene>
    <name evidence="2" type="ORF">HGB44_07450</name>
</gene>
<dbReference type="RefSeq" id="WP_082768341.1">
    <property type="nucleotide sequence ID" value="NZ_JAAXPG010000005.1"/>
</dbReference>
<organism evidence="2 3">
    <name type="scientific">Nocardiopsis alborubida</name>
    <dbReference type="NCBI Taxonomy" id="146802"/>
    <lineage>
        <taxon>Bacteria</taxon>
        <taxon>Bacillati</taxon>
        <taxon>Actinomycetota</taxon>
        <taxon>Actinomycetes</taxon>
        <taxon>Streptosporangiales</taxon>
        <taxon>Nocardiopsidaceae</taxon>
        <taxon>Nocardiopsis</taxon>
    </lineage>
</organism>
<protein>
    <submittedName>
        <fullName evidence="2">DUF397 domain-containing protein</fullName>
    </submittedName>
</protein>
<comment type="caution">
    <text evidence="2">The sequence shown here is derived from an EMBL/GenBank/DDBJ whole genome shotgun (WGS) entry which is preliminary data.</text>
</comment>
<evidence type="ECO:0000313" key="3">
    <source>
        <dbReference type="Proteomes" id="UP000553209"/>
    </source>
</evidence>
<proteinExistence type="predicted"/>
<evidence type="ECO:0000313" key="2">
    <source>
        <dbReference type="EMBL" id="NKY97507.1"/>
    </source>
</evidence>
<dbReference type="EMBL" id="JAAXPG010000005">
    <property type="protein sequence ID" value="NKY97507.1"/>
    <property type="molecule type" value="Genomic_DNA"/>
</dbReference>
<evidence type="ECO:0000259" key="1">
    <source>
        <dbReference type="Pfam" id="PF04149"/>
    </source>
</evidence>
<dbReference type="Pfam" id="PF04149">
    <property type="entry name" value="DUF397"/>
    <property type="match status" value="1"/>
</dbReference>
<dbReference type="Proteomes" id="UP000553209">
    <property type="component" value="Unassembled WGS sequence"/>
</dbReference>
<keyword evidence="3" id="KW-1185">Reference proteome</keyword>
<dbReference type="InterPro" id="IPR007278">
    <property type="entry name" value="DUF397"/>
</dbReference>
<dbReference type="AlphaFoldDB" id="A0A7X6RPT4"/>
<name>A0A7X6RPT4_9ACTN</name>
<reference evidence="2 3" key="1">
    <citation type="submission" date="2020-04" db="EMBL/GenBank/DDBJ databases">
        <title>MicrobeNet Type strains.</title>
        <authorList>
            <person name="Nicholson A.C."/>
        </authorList>
    </citation>
    <scope>NUCLEOTIDE SEQUENCE [LARGE SCALE GENOMIC DNA]</scope>
    <source>
        <strain evidence="2 3">ATCC 23612</strain>
    </source>
</reference>